<keyword evidence="1" id="KW-1133">Transmembrane helix</keyword>
<name>A0A0F9RCE1_9ZZZZ</name>
<sequence>MSERDGKTNTLLIEILIGIIAEIIVVILFLVNILIPIIIGIIIFMVLILRVKKNELFIINRIIFILKKYEKIKYNNQKEIKKVREFGILLDNGREKLEKLGFNIKDNGDTIKNNFFGIHLTRRNRFIYQFLIRKLEKGQSKRPDEAYFSEGYPESQKEGSRTQVLYNFIEYLKTKRKISKLLKFFKIKK</sequence>
<proteinExistence type="predicted"/>
<accession>A0A0F9RCE1</accession>
<keyword evidence="1" id="KW-0472">Membrane</keyword>
<protein>
    <submittedName>
        <fullName evidence="2">Uncharacterized protein</fullName>
    </submittedName>
</protein>
<comment type="caution">
    <text evidence="2">The sequence shown here is derived from an EMBL/GenBank/DDBJ whole genome shotgun (WGS) entry which is preliminary data.</text>
</comment>
<dbReference type="AlphaFoldDB" id="A0A0F9RCE1"/>
<evidence type="ECO:0000256" key="1">
    <source>
        <dbReference type="SAM" id="Phobius"/>
    </source>
</evidence>
<feature type="transmembrane region" description="Helical" evidence="1">
    <location>
        <begin position="15"/>
        <end position="48"/>
    </location>
</feature>
<keyword evidence="1" id="KW-0812">Transmembrane</keyword>
<dbReference type="EMBL" id="LAZR01001011">
    <property type="protein sequence ID" value="KKN52614.1"/>
    <property type="molecule type" value="Genomic_DNA"/>
</dbReference>
<reference evidence="2" key="1">
    <citation type="journal article" date="2015" name="Nature">
        <title>Complex archaea that bridge the gap between prokaryotes and eukaryotes.</title>
        <authorList>
            <person name="Spang A."/>
            <person name="Saw J.H."/>
            <person name="Jorgensen S.L."/>
            <person name="Zaremba-Niedzwiedzka K."/>
            <person name="Martijn J."/>
            <person name="Lind A.E."/>
            <person name="van Eijk R."/>
            <person name="Schleper C."/>
            <person name="Guy L."/>
            <person name="Ettema T.J."/>
        </authorList>
    </citation>
    <scope>NUCLEOTIDE SEQUENCE</scope>
</reference>
<gene>
    <name evidence="2" type="ORF">LCGC14_0610690</name>
</gene>
<organism evidence="2">
    <name type="scientific">marine sediment metagenome</name>
    <dbReference type="NCBI Taxonomy" id="412755"/>
    <lineage>
        <taxon>unclassified sequences</taxon>
        <taxon>metagenomes</taxon>
        <taxon>ecological metagenomes</taxon>
    </lineage>
</organism>
<evidence type="ECO:0000313" key="2">
    <source>
        <dbReference type="EMBL" id="KKN52614.1"/>
    </source>
</evidence>